<reference evidence="1" key="1">
    <citation type="submission" date="2019-08" db="EMBL/GenBank/DDBJ databases">
        <authorList>
            <person name="Kucharzyk K."/>
            <person name="Murdoch R.W."/>
            <person name="Higgins S."/>
            <person name="Loffler F."/>
        </authorList>
    </citation>
    <scope>NUCLEOTIDE SEQUENCE</scope>
</reference>
<name>A0A644ZZ90_9ZZZZ</name>
<organism evidence="1">
    <name type="scientific">bioreactor metagenome</name>
    <dbReference type="NCBI Taxonomy" id="1076179"/>
    <lineage>
        <taxon>unclassified sequences</taxon>
        <taxon>metagenomes</taxon>
        <taxon>ecological metagenomes</taxon>
    </lineage>
</organism>
<dbReference type="EMBL" id="VSSQ01011135">
    <property type="protein sequence ID" value="MPM46087.1"/>
    <property type="molecule type" value="Genomic_DNA"/>
</dbReference>
<sequence>MRHCTDIGSHDIIIKLYLQSPRYVRGDLKREMGLMAKYFAEIQEIYEDYLEKTIQLDRSRKLGEGIFGMAGPKTDPCHGVFAEIVKTKLDAAAGEGISSAETREILEYIFKTPVEQQENQLAYWMLLAVHGAALNLAERLDASDAEPLLALYLRLYPKYQWLPVQKQLVSILKARQRE</sequence>
<comment type="caution">
    <text evidence="1">The sequence shown here is derived from an EMBL/GenBank/DDBJ whole genome shotgun (WGS) entry which is preliminary data.</text>
</comment>
<dbReference type="AlphaFoldDB" id="A0A644ZZ90"/>
<gene>
    <name evidence="1" type="ORF">SDC9_92783</name>
</gene>
<protein>
    <submittedName>
        <fullName evidence="1">Uncharacterized protein</fullName>
    </submittedName>
</protein>
<accession>A0A644ZZ90</accession>
<evidence type="ECO:0000313" key="1">
    <source>
        <dbReference type="EMBL" id="MPM46087.1"/>
    </source>
</evidence>
<proteinExistence type="predicted"/>